<evidence type="ECO:0000259" key="6">
    <source>
        <dbReference type="PROSITE" id="PS50893"/>
    </source>
</evidence>
<evidence type="ECO:0000256" key="1">
    <source>
        <dbReference type="ARBA" id="ARBA00005417"/>
    </source>
</evidence>
<sequence>MTDLVKDERQNKTGASSGPGGDPGASRHVQLRDADDVVLSVEDLVVEFGVGGGSTVHAVSGVSFDVRRGETLGLVGESGCGKSTTGRSIMQLPKPTSGSVRLHGDNLGGMPSGQMRRARRKLQMIFQDPISSLNPRRRIADIIAEPLRVWGSSPDARKAKVAETLEAVGLDPQLVADRRPHQFSGGQCQRISIARALVLEPEVLICDEPVSALDVSVQAQILNLLEEMKERYQLTMIFISHDLAVVRNISDRVAVMYLGKLCEIAPAVELFDRPRHHYSSLLLSSIPSADQDATTSAARLDRSGGEMPSPVSPPSGCRFRTRCPAATERCAVEEPLMRQVGDGHFVACHHPLEVAEVVASGAEGSVERSADGTPDGALRPVALEGV</sequence>
<dbReference type="Gene3D" id="3.40.50.300">
    <property type="entry name" value="P-loop containing nucleotide triphosphate hydrolases"/>
    <property type="match status" value="1"/>
</dbReference>
<comment type="caution">
    <text evidence="7">The sequence shown here is derived from an EMBL/GenBank/DDBJ whole genome shotgun (WGS) entry which is preliminary data.</text>
</comment>
<gene>
    <name evidence="7" type="ORF">JL106_09930</name>
</gene>
<dbReference type="FunFam" id="3.40.50.300:FF:000016">
    <property type="entry name" value="Oligopeptide ABC transporter ATP-binding component"/>
    <property type="match status" value="1"/>
</dbReference>
<dbReference type="PANTHER" id="PTHR43776">
    <property type="entry name" value="TRANSPORT ATP-BINDING PROTEIN"/>
    <property type="match status" value="1"/>
</dbReference>
<protein>
    <submittedName>
        <fullName evidence="7">ABC transporter ATP-binding protein</fullName>
    </submittedName>
</protein>
<feature type="region of interest" description="Disordered" evidence="5">
    <location>
        <begin position="293"/>
        <end position="316"/>
    </location>
</feature>
<dbReference type="Pfam" id="PF00005">
    <property type="entry name" value="ABC_tran"/>
    <property type="match status" value="1"/>
</dbReference>
<dbReference type="SMART" id="SM00382">
    <property type="entry name" value="AAA"/>
    <property type="match status" value="1"/>
</dbReference>
<dbReference type="InterPro" id="IPR050319">
    <property type="entry name" value="ABC_transp_ATP-bind"/>
</dbReference>
<dbReference type="InterPro" id="IPR003439">
    <property type="entry name" value="ABC_transporter-like_ATP-bd"/>
</dbReference>
<dbReference type="Proteomes" id="UP000663792">
    <property type="component" value="Unassembled WGS sequence"/>
</dbReference>
<dbReference type="GO" id="GO:0005524">
    <property type="term" value="F:ATP binding"/>
    <property type="evidence" value="ECO:0007669"/>
    <property type="project" value="UniProtKB-KW"/>
</dbReference>
<dbReference type="InterPro" id="IPR003593">
    <property type="entry name" value="AAA+_ATPase"/>
</dbReference>
<dbReference type="NCBIfam" id="TIGR01727">
    <property type="entry name" value="oligo_HPY"/>
    <property type="match status" value="1"/>
</dbReference>
<dbReference type="EMBL" id="JAERWK010000012">
    <property type="protein sequence ID" value="MBM9467596.1"/>
    <property type="molecule type" value="Genomic_DNA"/>
</dbReference>
<dbReference type="InterPro" id="IPR027417">
    <property type="entry name" value="P-loop_NTPase"/>
</dbReference>
<evidence type="ECO:0000256" key="2">
    <source>
        <dbReference type="ARBA" id="ARBA00022448"/>
    </source>
</evidence>
<evidence type="ECO:0000256" key="5">
    <source>
        <dbReference type="SAM" id="MobiDB-lite"/>
    </source>
</evidence>
<evidence type="ECO:0000313" key="7">
    <source>
        <dbReference type="EMBL" id="MBM9467596.1"/>
    </source>
</evidence>
<evidence type="ECO:0000256" key="4">
    <source>
        <dbReference type="ARBA" id="ARBA00022840"/>
    </source>
</evidence>
<dbReference type="GO" id="GO:0055085">
    <property type="term" value="P:transmembrane transport"/>
    <property type="evidence" value="ECO:0007669"/>
    <property type="project" value="UniProtKB-ARBA"/>
</dbReference>
<dbReference type="PROSITE" id="PS50893">
    <property type="entry name" value="ABC_TRANSPORTER_2"/>
    <property type="match status" value="1"/>
</dbReference>
<feature type="domain" description="ABC transporter" evidence="6">
    <location>
        <begin position="39"/>
        <end position="283"/>
    </location>
</feature>
<reference evidence="7" key="1">
    <citation type="submission" date="2021-01" db="EMBL/GenBank/DDBJ databases">
        <title>YIM 132084 draft genome.</title>
        <authorList>
            <person name="An D."/>
        </authorList>
    </citation>
    <scope>NUCLEOTIDE SEQUENCE</scope>
    <source>
        <strain evidence="7">YIM 132084</strain>
    </source>
</reference>
<dbReference type="RefSeq" id="WP_205260554.1">
    <property type="nucleotide sequence ID" value="NZ_JAERWK010000012.1"/>
</dbReference>
<accession>A0A938Y7S2</accession>
<dbReference type="InterPro" id="IPR017871">
    <property type="entry name" value="ABC_transporter-like_CS"/>
</dbReference>
<dbReference type="GO" id="GO:0015833">
    <property type="term" value="P:peptide transport"/>
    <property type="evidence" value="ECO:0007669"/>
    <property type="project" value="InterPro"/>
</dbReference>
<dbReference type="SUPFAM" id="SSF52540">
    <property type="entry name" value="P-loop containing nucleoside triphosphate hydrolases"/>
    <property type="match status" value="1"/>
</dbReference>
<keyword evidence="4 7" id="KW-0067">ATP-binding</keyword>
<evidence type="ECO:0000313" key="8">
    <source>
        <dbReference type="Proteomes" id="UP000663792"/>
    </source>
</evidence>
<evidence type="ECO:0000256" key="3">
    <source>
        <dbReference type="ARBA" id="ARBA00022741"/>
    </source>
</evidence>
<dbReference type="CDD" id="cd03257">
    <property type="entry name" value="ABC_NikE_OppD_transporters"/>
    <property type="match status" value="1"/>
</dbReference>
<dbReference type="PROSITE" id="PS00211">
    <property type="entry name" value="ABC_TRANSPORTER_1"/>
    <property type="match status" value="1"/>
</dbReference>
<dbReference type="InterPro" id="IPR013563">
    <property type="entry name" value="Oligopep_ABC_C"/>
</dbReference>
<dbReference type="AlphaFoldDB" id="A0A938Y7S2"/>
<organism evidence="7 8">
    <name type="scientific">Nakamurella leprariae</name>
    <dbReference type="NCBI Taxonomy" id="2803911"/>
    <lineage>
        <taxon>Bacteria</taxon>
        <taxon>Bacillati</taxon>
        <taxon>Actinomycetota</taxon>
        <taxon>Actinomycetes</taxon>
        <taxon>Nakamurellales</taxon>
        <taxon>Nakamurellaceae</taxon>
        <taxon>Nakamurella</taxon>
    </lineage>
</organism>
<keyword evidence="8" id="KW-1185">Reference proteome</keyword>
<comment type="similarity">
    <text evidence="1">Belongs to the ABC transporter superfamily.</text>
</comment>
<dbReference type="PANTHER" id="PTHR43776:SF7">
    <property type="entry name" value="D,D-DIPEPTIDE TRANSPORT ATP-BINDING PROTEIN DDPF-RELATED"/>
    <property type="match status" value="1"/>
</dbReference>
<name>A0A938Y7S2_9ACTN</name>
<dbReference type="Pfam" id="PF08352">
    <property type="entry name" value="oligo_HPY"/>
    <property type="match status" value="1"/>
</dbReference>
<keyword evidence="2" id="KW-0813">Transport</keyword>
<keyword evidence="3" id="KW-0547">Nucleotide-binding</keyword>
<feature type="compositionally biased region" description="Basic and acidic residues" evidence="5">
    <location>
        <begin position="1"/>
        <end position="11"/>
    </location>
</feature>
<feature type="region of interest" description="Disordered" evidence="5">
    <location>
        <begin position="1"/>
        <end position="27"/>
    </location>
</feature>
<dbReference type="GO" id="GO:0016887">
    <property type="term" value="F:ATP hydrolysis activity"/>
    <property type="evidence" value="ECO:0007669"/>
    <property type="project" value="InterPro"/>
</dbReference>
<proteinExistence type="inferred from homology"/>